<accession>A0ABS5Y338</accession>
<proteinExistence type="predicted"/>
<comment type="caution">
    <text evidence="1">The sequence shown here is derived from an EMBL/GenBank/DDBJ whole genome shotgun (WGS) entry which is preliminary data.</text>
</comment>
<name>A0ABS5Y338_9CYAN</name>
<organism evidence="1 2">
    <name type="scientific">Leptothoe kymatousa TAU-MAC 1615</name>
    <dbReference type="NCBI Taxonomy" id="2364775"/>
    <lineage>
        <taxon>Bacteria</taxon>
        <taxon>Bacillati</taxon>
        <taxon>Cyanobacteriota</taxon>
        <taxon>Cyanophyceae</taxon>
        <taxon>Nodosilineales</taxon>
        <taxon>Cymatolegaceae</taxon>
        <taxon>Leptothoe</taxon>
        <taxon>Leptothoe kymatousa</taxon>
    </lineage>
</organism>
<sequence length="55" mass="6198">MPSFRNILIKCRAKQQCENLINRPRRNPFVAIGHNQVGWILGRPSGPSHGETQCA</sequence>
<keyword evidence="2" id="KW-1185">Reference proteome</keyword>
<dbReference type="Proteomes" id="UP001196661">
    <property type="component" value="Unassembled WGS sequence"/>
</dbReference>
<evidence type="ECO:0000313" key="2">
    <source>
        <dbReference type="Proteomes" id="UP001196661"/>
    </source>
</evidence>
<reference evidence="1 2" key="1">
    <citation type="journal article" date="2021" name="Mar. Drugs">
        <title>Genome Reduction and Secondary Metabolism of the Marine Sponge-Associated Cyanobacterium Leptothoe.</title>
        <authorList>
            <person name="Konstantinou D."/>
            <person name="Popin R.V."/>
            <person name="Fewer D.P."/>
            <person name="Sivonen K."/>
            <person name="Gkelis S."/>
        </authorList>
    </citation>
    <scope>NUCLEOTIDE SEQUENCE [LARGE SCALE GENOMIC DNA]</scope>
    <source>
        <strain evidence="1 2">TAU-MAC 1615</strain>
    </source>
</reference>
<gene>
    <name evidence="1" type="ORF">IXB28_08370</name>
</gene>
<protein>
    <submittedName>
        <fullName evidence="1">Uncharacterized protein</fullName>
    </submittedName>
</protein>
<dbReference type="EMBL" id="JADOER010000006">
    <property type="protein sequence ID" value="MBT9312216.1"/>
    <property type="molecule type" value="Genomic_DNA"/>
</dbReference>
<evidence type="ECO:0000313" key="1">
    <source>
        <dbReference type="EMBL" id="MBT9312216.1"/>
    </source>
</evidence>